<dbReference type="Proteomes" id="UP001209276">
    <property type="component" value="Unassembled WGS sequence"/>
</dbReference>
<proteinExistence type="predicted"/>
<evidence type="ECO:0000313" key="1">
    <source>
        <dbReference type="EMBL" id="MCY9606013.1"/>
    </source>
</evidence>
<feature type="non-terminal residue" evidence="1">
    <location>
        <position position="1"/>
    </location>
</feature>
<protein>
    <submittedName>
        <fullName evidence="1">Uncharacterized protein</fullName>
    </submittedName>
</protein>
<comment type="caution">
    <text evidence="1">The sequence shown here is derived from an EMBL/GenBank/DDBJ whole genome shotgun (WGS) entry which is preliminary data.</text>
</comment>
<reference evidence="1 2" key="1">
    <citation type="submission" date="2022-05" db="EMBL/GenBank/DDBJ databases">
        <title>Genome Sequencing of Bee-Associated Microbes.</title>
        <authorList>
            <person name="Dunlap C."/>
        </authorList>
    </citation>
    <scope>NUCLEOTIDE SEQUENCE [LARGE SCALE GENOMIC DNA]</scope>
    <source>
        <strain evidence="1 2">NRRL B-14613</strain>
    </source>
</reference>
<name>A0ABT4FTI3_PANTH</name>
<organism evidence="1 2">
    <name type="scientific">Paenibacillus thiaminolyticus</name>
    <name type="common">Bacillus thiaminolyticus</name>
    <dbReference type="NCBI Taxonomy" id="49283"/>
    <lineage>
        <taxon>Bacteria</taxon>
        <taxon>Bacillati</taxon>
        <taxon>Bacillota</taxon>
        <taxon>Bacilli</taxon>
        <taxon>Bacillales</taxon>
        <taxon>Paenibacillaceae</taxon>
        <taxon>Paenibacillus</taxon>
    </lineage>
</organism>
<sequence length="172" mass="16805">YSSFSGQGSYAPTSSYGMAGSGMSGGIVASTYSGNSSGPSGSTANQGAYSSFSGQGHYAPMSSTGMAGSGLSGGIVASTYSGNNSGPSGSTANEGAYNRFSSQGMHAPSSGYGMSGGIASGLQSNYGAYQPSGLHSYGAPSFASQSFQPSGQVQSITAQTHGAQQNVVPSNF</sequence>
<feature type="non-terminal residue" evidence="1">
    <location>
        <position position="172"/>
    </location>
</feature>
<dbReference type="EMBL" id="JAMDMM010000005">
    <property type="protein sequence ID" value="MCY9606013.1"/>
    <property type="molecule type" value="Genomic_DNA"/>
</dbReference>
<evidence type="ECO:0000313" key="2">
    <source>
        <dbReference type="Proteomes" id="UP001209276"/>
    </source>
</evidence>
<keyword evidence="2" id="KW-1185">Reference proteome</keyword>
<accession>A0ABT4FTI3</accession>
<gene>
    <name evidence="1" type="ORF">M5W83_02315</name>
</gene>